<organism evidence="2 3">
    <name type="scientific">Lentithecium fluviatile CBS 122367</name>
    <dbReference type="NCBI Taxonomy" id="1168545"/>
    <lineage>
        <taxon>Eukaryota</taxon>
        <taxon>Fungi</taxon>
        <taxon>Dikarya</taxon>
        <taxon>Ascomycota</taxon>
        <taxon>Pezizomycotina</taxon>
        <taxon>Dothideomycetes</taxon>
        <taxon>Pleosporomycetidae</taxon>
        <taxon>Pleosporales</taxon>
        <taxon>Massarineae</taxon>
        <taxon>Lentitheciaceae</taxon>
        <taxon>Lentithecium</taxon>
    </lineage>
</organism>
<accession>A0A6G1IP05</accession>
<keyword evidence="3" id="KW-1185">Reference proteome</keyword>
<evidence type="ECO:0000313" key="3">
    <source>
        <dbReference type="Proteomes" id="UP000799291"/>
    </source>
</evidence>
<feature type="signal peptide" evidence="1">
    <location>
        <begin position="1"/>
        <end position="17"/>
    </location>
</feature>
<feature type="chain" id="PRO_5026172752" evidence="1">
    <location>
        <begin position="18"/>
        <end position="103"/>
    </location>
</feature>
<protein>
    <submittedName>
        <fullName evidence="2">Uncharacterized protein</fullName>
    </submittedName>
</protein>
<keyword evidence="1" id="KW-0732">Signal</keyword>
<dbReference type="AlphaFoldDB" id="A0A6G1IP05"/>
<dbReference type="OrthoDB" id="2251794at2759"/>
<dbReference type="EMBL" id="MU005600">
    <property type="protein sequence ID" value="KAF2679828.1"/>
    <property type="molecule type" value="Genomic_DNA"/>
</dbReference>
<dbReference type="Proteomes" id="UP000799291">
    <property type="component" value="Unassembled WGS sequence"/>
</dbReference>
<evidence type="ECO:0000313" key="2">
    <source>
        <dbReference type="EMBL" id="KAF2679828.1"/>
    </source>
</evidence>
<gene>
    <name evidence="2" type="ORF">K458DRAFT_313317</name>
</gene>
<reference evidence="2" key="1">
    <citation type="journal article" date="2020" name="Stud. Mycol.">
        <title>101 Dothideomycetes genomes: a test case for predicting lifestyles and emergence of pathogens.</title>
        <authorList>
            <person name="Haridas S."/>
            <person name="Albert R."/>
            <person name="Binder M."/>
            <person name="Bloem J."/>
            <person name="Labutti K."/>
            <person name="Salamov A."/>
            <person name="Andreopoulos B."/>
            <person name="Baker S."/>
            <person name="Barry K."/>
            <person name="Bills G."/>
            <person name="Bluhm B."/>
            <person name="Cannon C."/>
            <person name="Castanera R."/>
            <person name="Culley D."/>
            <person name="Daum C."/>
            <person name="Ezra D."/>
            <person name="Gonzalez J."/>
            <person name="Henrissat B."/>
            <person name="Kuo A."/>
            <person name="Liang C."/>
            <person name="Lipzen A."/>
            <person name="Lutzoni F."/>
            <person name="Magnuson J."/>
            <person name="Mondo S."/>
            <person name="Nolan M."/>
            <person name="Ohm R."/>
            <person name="Pangilinan J."/>
            <person name="Park H.-J."/>
            <person name="Ramirez L."/>
            <person name="Alfaro M."/>
            <person name="Sun H."/>
            <person name="Tritt A."/>
            <person name="Yoshinaga Y."/>
            <person name="Zwiers L.-H."/>
            <person name="Turgeon B."/>
            <person name="Goodwin S."/>
            <person name="Spatafora J."/>
            <person name="Crous P."/>
            <person name="Grigoriev I."/>
        </authorList>
    </citation>
    <scope>NUCLEOTIDE SEQUENCE</scope>
    <source>
        <strain evidence="2">CBS 122367</strain>
    </source>
</reference>
<evidence type="ECO:0000256" key="1">
    <source>
        <dbReference type="SAM" id="SignalP"/>
    </source>
</evidence>
<name>A0A6G1IP05_9PLEO</name>
<sequence length="103" mass="10509">MHFHPLVLITLLPTALAVNGRCIGSGNLDGVCISTSSCTAGGGRYVSGKCPNDPANIKCCTKTPCDGFGEGACTWTDICRASGASPIPGKCPGPTNFQCCVFP</sequence>
<proteinExistence type="predicted"/>